<sequence length="145" mass="16860">MKLQKQKNTVLDAEDKFSQSRNPSSSPTDLDQLGELAIELLNKKNLKVSKVRPFFWSMVETYVDRFQQYPFDTSKALFSYLELTEFPEDEIQKLVKQLEAQYEITHGRPLRKSTQLLSQKDVLDDDIKNLRDSIKFAAMVPEIGD</sequence>
<feature type="compositionally biased region" description="Polar residues" evidence="1">
    <location>
        <begin position="19"/>
        <end position="29"/>
    </location>
</feature>
<dbReference type="EMBL" id="UOFE01000043">
    <property type="protein sequence ID" value="VAW54697.1"/>
    <property type="molecule type" value="Genomic_DNA"/>
</dbReference>
<gene>
    <name evidence="2" type="ORF">MNBD_GAMMA05-1292</name>
</gene>
<evidence type="ECO:0000256" key="1">
    <source>
        <dbReference type="SAM" id="MobiDB-lite"/>
    </source>
</evidence>
<dbReference type="AlphaFoldDB" id="A0A3B0WVK1"/>
<organism evidence="2">
    <name type="scientific">hydrothermal vent metagenome</name>
    <dbReference type="NCBI Taxonomy" id="652676"/>
    <lineage>
        <taxon>unclassified sequences</taxon>
        <taxon>metagenomes</taxon>
        <taxon>ecological metagenomes</taxon>
    </lineage>
</organism>
<evidence type="ECO:0000313" key="2">
    <source>
        <dbReference type="EMBL" id="VAW54697.1"/>
    </source>
</evidence>
<accession>A0A3B0WVK1</accession>
<protein>
    <submittedName>
        <fullName evidence="2">Uncharacterized protein</fullName>
    </submittedName>
</protein>
<reference evidence="2" key="1">
    <citation type="submission" date="2018-06" db="EMBL/GenBank/DDBJ databases">
        <authorList>
            <person name="Zhirakovskaya E."/>
        </authorList>
    </citation>
    <scope>NUCLEOTIDE SEQUENCE</scope>
</reference>
<proteinExistence type="predicted"/>
<name>A0A3B0WVK1_9ZZZZ</name>
<feature type="region of interest" description="Disordered" evidence="1">
    <location>
        <begin position="1"/>
        <end position="30"/>
    </location>
</feature>